<dbReference type="Proteomes" id="UP000245469">
    <property type="component" value="Unassembled WGS sequence"/>
</dbReference>
<evidence type="ECO:0000313" key="1">
    <source>
        <dbReference type="EMBL" id="PWJ52991.1"/>
    </source>
</evidence>
<organism evidence="1 2">
    <name type="scientific">Quadrisphaera granulorum</name>
    <dbReference type="NCBI Taxonomy" id="317664"/>
    <lineage>
        <taxon>Bacteria</taxon>
        <taxon>Bacillati</taxon>
        <taxon>Actinomycetota</taxon>
        <taxon>Actinomycetes</taxon>
        <taxon>Kineosporiales</taxon>
        <taxon>Kineosporiaceae</taxon>
        <taxon>Quadrisphaera</taxon>
    </lineage>
</organism>
<dbReference type="AlphaFoldDB" id="A0A316A517"/>
<proteinExistence type="predicted"/>
<keyword evidence="2" id="KW-1185">Reference proteome</keyword>
<protein>
    <submittedName>
        <fullName evidence="1">Uncharacterized protein</fullName>
    </submittedName>
</protein>
<evidence type="ECO:0000313" key="2">
    <source>
        <dbReference type="Proteomes" id="UP000245469"/>
    </source>
</evidence>
<reference evidence="1 2" key="1">
    <citation type="submission" date="2018-03" db="EMBL/GenBank/DDBJ databases">
        <title>Genomic Encyclopedia of Archaeal and Bacterial Type Strains, Phase II (KMG-II): from individual species to whole genera.</title>
        <authorList>
            <person name="Goeker M."/>
        </authorList>
    </citation>
    <scope>NUCLEOTIDE SEQUENCE [LARGE SCALE GENOMIC DNA]</scope>
    <source>
        <strain evidence="1 2">DSM 44889</strain>
    </source>
</reference>
<comment type="caution">
    <text evidence="1">The sequence shown here is derived from an EMBL/GenBank/DDBJ whole genome shotgun (WGS) entry which is preliminary data.</text>
</comment>
<accession>A0A316A517</accession>
<sequence>MLGFVARIAVDGAPTPTVTGTQTGQITLIFTWSSDEVRAEFDRSSCSVAATIGQTSHSFFTGREAEMPTWTVDVVRRCLRGLDGDASTQLITRTAISGDERSRPGVPDDPMDYDSLRELVNEVRAEYVARKRSAHDDRERRRWFDASVKLQDQLQEVDPFDAAQVSALRGELVETLRTLRS</sequence>
<gene>
    <name evidence="1" type="ORF">BXY45_1158</name>
</gene>
<name>A0A316A517_9ACTN</name>
<dbReference type="EMBL" id="QGDQ01000015">
    <property type="protein sequence ID" value="PWJ52991.1"/>
    <property type="molecule type" value="Genomic_DNA"/>
</dbReference>
<dbReference type="RefSeq" id="WP_109774850.1">
    <property type="nucleotide sequence ID" value="NZ_QGDQ01000015.1"/>
</dbReference>